<evidence type="ECO:0008006" key="3">
    <source>
        <dbReference type="Google" id="ProtNLM"/>
    </source>
</evidence>
<organism evidence="1 2">
    <name type="scientific">Xenorhabdus santafensis</name>
    <dbReference type="NCBI Taxonomy" id="2582833"/>
    <lineage>
        <taxon>Bacteria</taxon>
        <taxon>Pseudomonadati</taxon>
        <taxon>Pseudomonadota</taxon>
        <taxon>Gammaproteobacteria</taxon>
        <taxon>Enterobacterales</taxon>
        <taxon>Morganellaceae</taxon>
        <taxon>Xenorhabdus</taxon>
    </lineage>
</organism>
<gene>
    <name evidence="1" type="ORF">FE392_14730</name>
</gene>
<proteinExistence type="predicted"/>
<keyword evidence="2" id="KW-1185">Reference proteome</keyword>
<comment type="caution">
    <text evidence="1">The sequence shown here is derived from an EMBL/GenBank/DDBJ whole genome shotgun (WGS) entry which is preliminary data.</text>
</comment>
<reference evidence="2" key="1">
    <citation type="journal article" date="2024" name="Toxins">
        <title>Genome Sequence Analysis of Native Xenorhabdus Strains Isolated from Entomopathogenic Nematodes in Argentina.</title>
        <authorList>
            <person name="Palma L."/>
            <person name="Frizzo L."/>
            <person name="Kaiser S."/>
            <person name="Berry C."/>
            <person name="Caballero P."/>
            <person name="Bode H.B."/>
            <person name="Del Valle E.E."/>
        </authorList>
    </citation>
    <scope>NUCLEOTIDE SEQUENCE [LARGE SCALE GENOMIC DNA]</scope>
    <source>
        <strain evidence="2">12</strain>
    </source>
</reference>
<dbReference type="Proteomes" id="UP001271890">
    <property type="component" value="Unassembled WGS sequence"/>
</dbReference>
<evidence type="ECO:0000313" key="2">
    <source>
        <dbReference type="Proteomes" id="UP001271890"/>
    </source>
</evidence>
<protein>
    <recommendedName>
        <fullName evidence="3">Secreted protein</fullName>
    </recommendedName>
</protein>
<dbReference type="RefSeq" id="WP_319930978.1">
    <property type="nucleotide sequence ID" value="NZ_VCDN01000060.1"/>
</dbReference>
<name>A0ABU4SCR9_9GAMM</name>
<evidence type="ECO:0000313" key="1">
    <source>
        <dbReference type="EMBL" id="MDX7988572.1"/>
    </source>
</evidence>
<sequence>MRLLLQILFFTLTGLASLPSIAKLSTPEEIMQQLQERGTNSVVAELGEEHERNVIAHNISTGDNQWLQIASKLYPNIHPKFSKQIRESLSIALINNPKDVLTLTAKNRALSIMDVCTIPSTINGATQQRSFIQKVINSLQTAEKSNTGTNKGNIEMCLWGFEKIASYYL</sequence>
<accession>A0ABU4SCR9</accession>
<dbReference type="EMBL" id="VCDN01000060">
    <property type="protein sequence ID" value="MDX7988572.1"/>
    <property type="molecule type" value="Genomic_DNA"/>
</dbReference>